<dbReference type="EMBL" id="CAJNRG010000480">
    <property type="protein sequence ID" value="CAF2003115.1"/>
    <property type="molecule type" value="Genomic_DNA"/>
</dbReference>
<comment type="caution">
    <text evidence="3">The sequence shown here is derived from an EMBL/GenBank/DDBJ whole genome shotgun (WGS) entry which is preliminary data.</text>
</comment>
<sequence length="230" mass="26065">MRISDTSEIKQHQDLKLPILHLEEDKSGERNKFRKRKPFCFFCKKKGHTLKDCKFRQKGSILLVHEVLYNLQSPSSVGFILDSGASQNITDEKADLSDYTLLKPQEAPSFRVAGLDNVHLSVGKGSMRIYANGKCLAISTVYHVPTLNSKILSEGYFDSLGCKIIKEGGQCRVISKSDCVLFNAIRENNIYTLNIILIRENQINLGFQENKNSTVPLMWHKRLGHIGLRN</sequence>
<dbReference type="AlphaFoldDB" id="A0A816MVQ1"/>
<name>A0A816MVQ1_9BILA</name>
<dbReference type="EMBL" id="CAJOBF010005839">
    <property type="protein sequence ID" value="CAF4188441.1"/>
    <property type="molecule type" value="Genomic_DNA"/>
</dbReference>
<dbReference type="InterPro" id="IPR036875">
    <property type="entry name" value="Znf_CCHC_sf"/>
</dbReference>
<reference evidence="3" key="1">
    <citation type="submission" date="2021-02" db="EMBL/GenBank/DDBJ databases">
        <authorList>
            <person name="Nowell W R."/>
        </authorList>
    </citation>
    <scope>NUCLEOTIDE SEQUENCE</scope>
</reference>
<evidence type="ECO:0000259" key="2">
    <source>
        <dbReference type="PROSITE" id="PS50158"/>
    </source>
</evidence>
<evidence type="ECO:0000313" key="3">
    <source>
        <dbReference type="EMBL" id="CAF2003115.1"/>
    </source>
</evidence>
<dbReference type="InterPro" id="IPR054722">
    <property type="entry name" value="PolX-like_BBD"/>
</dbReference>
<dbReference type="InterPro" id="IPR001878">
    <property type="entry name" value="Znf_CCHC"/>
</dbReference>
<organism evidence="3 5">
    <name type="scientific">Rotaria magnacalcarata</name>
    <dbReference type="NCBI Taxonomy" id="392030"/>
    <lineage>
        <taxon>Eukaryota</taxon>
        <taxon>Metazoa</taxon>
        <taxon>Spiralia</taxon>
        <taxon>Gnathifera</taxon>
        <taxon>Rotifera</taxon>
        <taxon>Eurotatoria</taxon>
        <taxon>Bdelloidea</taxon>
        <taxon>Philodinida</taxon>
        <taxon>Philodinidae</taxon>
        <taxon>Rotaria</taxon>
    </lineage>
</organism>
<dbReference type="Proteomes" id="UP000663887">
    <property type="component" value="Unassembled WGS sequence"/>
</dbReference>
<accession>A0A816MVQ1</accession>
<dbReference type="Proteomes" id="UP000663842">
    <property type="component" value="Unassembled WGS sequence"/>
</dbReference>
<dbReference type="Pfam" id="PF22936">
    <property type="entry name" value="Pol_BBD"/>
    <property type="match status" value="1"/>
</dbReference>
<dbReference type="PROSITE" id="PS50158">
    <property type="entry name" value="ZF_CCHC"/>
    <property type="match status" value="1"/>
</dbReference>
<gene>
    <name evidence="4" type="ORF">UXM345_LOCUS27283</name>
    <name evidence="3" type="ORF">XDN619_LOCUS3396</name>
</gene>
<proteinExistence type="predicted"/>
<keyword evidence="1" id="KW-0862">Zinc</keyword>
<dbReference type="Gene3D" id="4.10.60.10">
    <property type="entry name" value="Zinc finger, CCHC-type"/>
    <property type="match status" value="1"/>
</dbReference>
<protein>
    <recommendedName>
        <fullName evidence="2">CCHC-type domain-containing protein</fullName>
    </recommendedName>
</protein>
<dbReference type="SUPFAM" id="SSF57756">
    <property type="entry name" value="Retrovirus zinc finger-like domains"/>
    <property type="match status" value="1"/>
</dbReference>
<evidence type="ECO:0000313" key="5">
    <source>
        <dbReference type="Proteomes" id="UP000663887"/>
    </source>
</evidence>
<dbReference type="GO" id="GO:0003676">
    <property type="term" value="F:nucleic acid binding"/>
    <property type="evidence" value="ECO:0007669"/>
    <property type="project" value="InterPro"/>
</dbReference>
<evidence type="ECO:0000313" key="4">
    <source>
        <dbReference type="EMBL" id="CAF4188441.1"/>
    </source>
</evidence>
<dbReference type="GO" id="GO:0008270">
    <property type="term" value="F:zinc ion binding"/>
    <property type="evidence" value="ECO:0007669"/>
    <property type="project" value="UniProtKB-KW"/>
</dbReference>
<keyword evidence="1" id="KW-0479">Metal-binding</keyword>
<evidence type="ECO:0000256" key="1">
    <source>
        <dbReference type="PROSITE-ProRule" id="PRU00047"/>
    </source>
</evidence>
<feature type="domain" description="CCHC-type" evidence="2">
    <location>
        <begin position="40"/>
        <end position="54"/>
    </location>
</feature>
<keyword evidence="1" id="KW-0863">Zinc-finger</keyword>